<name>A0ACC6PEI7_9BACL</name>
<organism evidence="1 2">
    <name type="scientific">Saccharibacillus sacchari</name>
    <dbReference type="NCBI Taxonomy" id="456493"/>
    <lineage>
        <taxon>Bacteria</taxon>
        <taxon>Bacillati</taxon>
        <taxon>Bacillota</taxon>
        <taxon>Bacilli</taxon>
        <taxon>Bacillales</taxon>
        <taxon>Paenibacillaceae</taxon>
        <taxon>Saccharibacillus</taxon>
    </lineage>
</organism>
<dbReference type="EMBL" id="JBBKAR010000041">
    <property type="protein sequence ID" value="MEJ8305321.1"/>
    <property type="molecule type" value="Genomic_DNA"/>
</dbReference>
<comment type="caution">
    <text evidence="1">The sequence shown here is derived from an EMBL/GenBank/DDBJ whole genome shotgun (WGS) entry which is preliminary data.</text>
</comment>
<sequence>MNPLPEEYELISLFESEPQLMDEDIPWFYNTLTFKLQRESDILSCTISPAYQSFSIDLTINERKIYSLGFKDVKGLTIEKDKDVERLIVEMNDESAFVTLIIQTNPQIRIATTHDNSFRK</sequence>
<dbReference type="Proteomes" id="UP001380953">
    <property type="component" value="Unassembled WGS sequence"/>
</dbReference>
<evidence type="ECO:0000313" key="1">
    <source>
        <dbReference type="EMBL" id="MEJ8305321.1"/>
    </source>
</evidence>
<keyword evidence="2" id="KW-1185">Reference proteome</keyword>
<reference evidence="1" key="1">
    <citation type="submission" date="2024-03" db="EMBL/GenBank/DDBJ databases">
        <title>Whole genome sequecning of epiphytes from Marcgravia umbellata leaves.</title>
        <authorList>
            <person name="Kumar G."/>
            <person name="Savka M.A."/>
        </authorList>
    </citation>
    <scope>NUCLEOTIDE SEQUENCE</scope>
    <source>
        <strain evidence="1">RIT_BL5</strain>
    </source>
</reference>
<proteinExistence type="predicted"/>
<evidence type="ECO:0000313" key="2">
    <source>
        <dbReference type="Proteomes" id="UP001380953"/>
    </source>
</evidence>
<protein>
    <submittedName>
        <fullName evidence="1">Uncharacterized protein</fullName>
    </submittedName>
</protein>
<gene>
    <name evidence="1" type="ORF">WKI47_15545</name>
</gene>
<accession>A0ACC6PEI7</accession>